<feature type="non-terminal residue" evidence="1">
    <location>
        <position position="42"/>
    </location>
</feature>
<evidence type="ECO:0000313" key="1">
    <source>
        <dbReference type="EMBL" id="CAK5269120.1"/>
    </source>
</evidence>
<feature type="non-terminal residue" evidence="1">
    <location>
        <position position="1"/>
    </location>
</feature>
<accession>A0AAD2H6R8</accession>
<sequence length="42" mass="4939">WCIGPVHRLYIAKVVGCRTTFCTSWKVRFNCLVQMLIYETVC</sequence>
<comment type="caution">
    <text evidence="1">The sequence shown here is derived from an EMBL/GenBank/DDBJ whole genome shotgun (WGS) entry which is preliminary data.</text>
</comment>
<dbReference type="Proteomes" id="UP001295794">
    <property type="component" value="Unassembled WGS sequence"/>
</dbReference>
<name>A0AAD2H6R8_9AGAR</name>
<evidence type="ECO:0000313" key="2">
    <source>
        <dbReference type="Proteomes" id="UP001295794"/>
    </source>
</evidence>
<reference evidence="1" key="1">
    <citation type="submission" date="2023-11" db="EMBL/GenBank/DDBJ databases">
        <authorList>
            <person name="De Vega J J."/>
            <person name="De Vega J J."/>
        </authorList>
    </citation>
    <scope>NUCLEOTIDE SEQUENCE</scope>
</reference>
<dbReference type="AlphaFoldDB" id="A0AAD2H6R8"/>
<protein>
    <submittedName>
        <fullName evidence="1">Uncharacterized protein</fullName>
    </submittedName>
</protein>
<proteinExistence type="predicted"/>
<keyword evidence="2" id="KW-1185">Reference proteome</keyword>
<dbReference type="EMBL" id="CAVNYO010000138">
    <property type="protein sequence ID" value="CAK5269120.1"/>
    <property type="molecule type" value="Genomic_DNA"/>
</dbReference>
<gene>
    <name evidence="1" type="ORF">MYCIT1_LOCUS12610</name>
</gene>
<organism evidence="1 2">
    <name type="scientific">Mycena citricolor</name>
    <dbReference type="NCBI Taxonomy" id="2018698"/>
    <lineage>
        <taxon>Eukaryota</taxon>
        <taxon>Fungi</taxon>
        <taxon>Dikarya</taxon>
        <taxon>Basidiomycota</taxon>
        <taxon>Agaricomycotina</taxon>
        <taxon>Agaricomycetes</taxon>
        <taxon>Agaricomycetidae</taxon>
        <taxon>Agaricales</taxon>
        <taxon>Marasmiineae</taxon>
        <taxon>Mycenaceae</taxon>
        <taxon>Mycena</taxon>
    </lineage>
</organism>